<reference evidence="2" key="2">
    <citation type="submission" date="2020-09" db="EMBL/GenBank/DDBJ databases">
        <authorList>
            <person name="Sun Q."/>
            <person name="Ohkuma M."/>
        </authorList>
    </citation>
    <scope>NUCLEOTIDE SEQUENCE</scope>
    <source>
        <strain evidence="2">JCM 3302</strain>
    </source>
</reference>
<dbReference type="Proteomes" id="UP000641386">
    <property type="component" value="Unassembled WGS sequence"/>
</dbReference>
<name>A0A919DK68_9ACTN</name>
<organism evidence="2 3">
    <name type="scientific">Streptomyces spiralis</name>
    <dbReference type="NCBI Taxonomy" id="66376"/>
    <lineage>
        <taxon>Bacteria</taxon>
        <taxon>Bacillati</taxon>
        <taxon>Actinomycetota</taxon>
        <taxon>Actinomycetes</taxon>
        <taxon>Kitasatosporales</taxon>
        <taxon>Streptomycetaceae</taxon>
        <taxon>Streptomyces</taxon>
    </lineage>
</organism>
<feature type="compositionally biased region" description="Basic residues" evidence="1">
    <location>
        <begin position="61"/>
        <end position="73"/>
    </location>
</feature>
<evidence type="ECO:0000313" key="3">
    <source>
        <dbReference type="Proteomes" id="UP000641386"/>
    </source>
</evidence>
<gene>
    <name evidence="2" type="ORF">GCM10014715_02540</name>
</gene>
<sequence length="104" mass="11453">MDVRRAGLGGDKALRGERAPFPPGVGIRENGDSPDLHCTCWHAEDRRKAFLGSAQPERNKRLTAHRRTANRPGKRNEKAVVHGFATRRSSMVKLKVKTQAGPGT</sequence>
<dbReference type="AlphaFoldDB" id="A0A919DK68"/>
<evidence type="ECO:0000256" key="1">
    <source>
        <dbReference type="SAM" id="MobiDB-lite"/>
    </source>
</evidence>
<accession>A0A919DK68</accession>
<dbReference type="EMBL" id="BNBC01000001">
    <property type="protein sequence ID" value="GHE53225.1"/>
    <property type="molecule type" value="Genomic_DNA"/>
</dbReference>
<keyword evidence="3" id="KW-1185">Reference proteome</keyword>
<proteinExistence type="predicted"/>
<comment type="caution">
    <text evidence="2">The sequence shown here is derived from an EMBL/GenBank/DDBJ whole genome shotgun (WGS) entry which is preliminary data.</text>
</comment>
<evidence type="ECO:0000313" key="2">
    <source>
        <dbReference type="EMBL" id="GHE53225.1"/>
    </source>
</evidence>
<protein>
    <submittedName>
        <fullName evidence="2">Uncharacterized protein</fullName>
    </submittedName>
</protein>
<reference evidence="2" key="1">
    <citation type="journal article" date="2014" name="Int. J. Syst. Evol. Microbiol.">
        <title>Complete genome sequence of Corynebacterium casei LMG S-19264T (=DSM 44701T), isolated from a smear-ripened cheese.</title>
        <authorList>
            <consortium name="US DOE Joint Genome Institute (JGI-PGF)"/>
            <person name="Walter F."/>
            <person name="Albersmeier A."/>
            <person name="Kalinowski J."/>
            <person name="Ruckert C."/>
        </authorList>
    </citation>
    <scope>NUCLEOTIDE SEQUENCE</scope>
    <source>
        <strain evidence="2">JCM 3302</strain>
    </source>
</reference>
<feature type="region of interest" description="Disordered" evidence="1">
    <location>
        <begin position="1"/>
        <end position="32"/>
    </location>
</feature>
<feature type="region of interest" description="Disordered" evidence="1">
    <location>
        <begin position="57"/>
        <end position="77"/>
    </location>
</feature>